<reference evidence="2 3" key="1">
    <citation type="submission" date="2019-02" db="EMBL/GenBank/DDBJ databases">
        <title>Deep-cultivation of Planctomycetes and their phenomic and genomic characterization uncovers novel biology.</title>
        <authorList>
            <person name="Wiegand S."/>
            <person name="Jogler M."/>
            <person name="Boedeker C."/>
            <person name="Pinto D."/>
            <person name="Vollmers J."/>
            <person name="Rivas-Marin E."/>
            <person name="Kohn T."/>
            <person name="Peeters S.H."/>
            <person name="Heuer A."/>
            <person name="Rast P."/>
            <person name="Oberbeckmann S."/>
            <person name="Bunk B."/>
            <person name="Jeske O."/>
            <person name="Meyerdierks A."/>
            <person name="Storesund J.E."/>
            <person name="Kallscheuer N."/>
            <person name="Luecker S."/>
            <person name="Lage O.M."/>
            <person name="Pohl T."/>
            <person name="Merkel B.J."/>
            <person name="Hornburger P."/>
            <person name="Mueller R.-W."/>
            <person name="Bruemmer F."/>
            <person name="Labrenz M."/>
            <person name="Spormann A.M."/>
            <person name="Op den Camp H."/>
            <person name="Overmann J."/>
            <person name="Amann R."/>
            <person name="Jetten M.S.M."/>
            <person name="Mascher T."/>
            <person name="Medema M.H."/>
            <person name="Devos D.P."/>
            <person name="Kaster A.-K."/>
            <person name="Ovreas L."/>
            <person name="Rohde M."/>
            <person name="Galperin M.Y."/>
            <person name="Jogler C."/>
        </authorList>
    </citation>
    <scope>NUCLEOTIDE SEQUENCE [LARGE SCALE GENOMIC DNA]</scope>
    <source>
        <strain evidence="2 3">FF011L</strain>
    </source>
</reference>
<dbReference type="PANTHER" id="PTHR43591:SF109">
    <property type="entry name" value="METHYLTRANSFERASE TYPE 11 DOMAIN-CONTAINING PROTEIN"/>
    <property type="match status" value="1"/>
</dbReference>
<dbReference type="Proteomes" id="UP000320672">
    <property type="component" value="Chromosome"/>
</dbReference>
<dbReference type="CDD" id="cd02440">
    <property type="entry name" value="AdoMet_MTases"/>
    <property type="match status" value="1"/>
</dbReference>
<gene>
    <name evidence="2" type="primary">rebM_2</name>
    <name evidence="2" type="ORF">FF011L_37090</name>
</gene>
<dbReference type="GO" id="GO:0102082">
    <property type="term" value="F:demethylrebeccamycin--D-glucose O-methyltransferase activity"/>
    <property type="evidence" value="ECO:0007669"/>
    <property type="project" value="UniProtKB-EC"/>
</dbReference>
<keyword evidence="3" id="KW-1185">Reference proteome</keyword>
<dbReference type="EMBL" id="CP036262">
    <property type="protein sequence ID" value="QDS94925.1"/>
    <property type="molecule type" value="Genomic_DNA"/>
</dbReference>
<dbReference type="Pfam" id="PF08241">
    <property type="entry name" value="Methyltransf_11"/>
    <property type="match status" value="1"/>
</dbReference>
<dbReference type="InterPro" id="IPR013216">
    <property type="entry name" value="Methyltransf_11"/>
</dbReference>
<feature type="domain" description="Methyltransferase type 11" evidence="1">
    <location>
        <begin position="47"/>
        <end position="146"/>
    </location>
</feature>
<dbReference type="EC" id="2.1.1.164" evidence="2"/>
<dbReference type="AlphaFoldDB" id="A0A517MJ51"/>
<dbReference type="SUPFAM" id="SSF53335">
    <property type="entry name" value="S-adenosyl-L-methionine-dependent methyltransferases"/>
    <property type="match status" value="1"/>
</dbReference>
<protein>
    <submittedName>
        <fullName evidence="2">Demethylrebeccamycin-D-glucose O-methyltransferase</fullName>
        <ecNumber evidence="2">2.1.1.164</ecNumber>
    </submittedName>
</protein>
<organism evidence="2 3">
    <name type="scientific">Roseimaritima multifibrata</name>
    <dbReference type="NCBI Taxonomy" id="1930274"/>
    <lineage>
        <taxon>Bacteria</taxon>
        <taxon>Pseudomonadati</taxon>
        <taxon>Planctomycetota</taxon>
        <taxon>Planctomycetia</taxon>
        <taxon>Pirellulales</taxon>
        <taxon>Pirellulaceae</taxon>
        <taxon>Roseimaritima</taxon>
    </lineage>
</organism>
<sequence length="222" mass="24334">MLPRTLELEFSEDLEETSLYDQMDHQAVNEAFVTDLVAGGSVGPDVLDIGTGTARIPIFLCQQLEDVRVMALDASTAMLDCAQTNVDVATLLHRIQLAHENVHDLAVFEDDMFDTVLSNTLLHHLPDPMVLLSESVRMTKPGGRVFVRDLVRPVSESAVEAIVQDVSAGEPESAQQLLRHSLHAALTLEETRAMVAQLGLDPETVQMTSDRHWTLDAVIAVA</sequence>
<dbReference type="PANTHER" id="PTHR43591">
    <property type="entry name" value="METHYLTRANSFERASE"/>
    <property type="match status" value="1"/>
</dbReference>
<dbReference type="GO" id="GO:0008757">
    <property type="term" value="F:S-adenosylmethionine-dependent methyltransferase activity"/>
    <property type="evidence" value="ECO:0007669"/>
    <property type="project" value="InterPro"/>
</dbReference>
<dbReference type="GO" id="GO:0032259">
    <property type="term" value="P:methylation"/>
    <property type="evidence" value="ECO:0007669"/>
    <property type="project" value="UniProtKB-KW"/>
</dbReference>
<keyword evidence="2" id="KW-0808">Transferase</keyword>
<dbReference type="KEGG" id="rml:FF011L_37090"/>
<name>A0A517MJ51_9BACT</name>
<dbReference type="RefSeq" id="WP_145352861.1">
    <property type="nucleotide sequence ID" value="NZ_CP036262.1"/>
</dbReference>
<accession>A0A517MJ51</accession>
<proteinExistence type="predicted"/>
<evidence type="ECO:0000259" key="1">
    <source>
        <dbReference type="Pfam" id="PF08241"/>
    </source>
</evidence>
<dbReference type="Gene3D" id="3.40.50.150">
    <property type="entry name" value="Vaccinia Virus protein VP39"/>
    <property type="match status" value="1"/>
</dbReference>
<evidence type="ECO:0000313" key="2">
    <source>
        <dbReference type="EMBL" id="QDS94925.1"/>
    </source>
</evidence>
<dbReference type="InterPro" id="IPR029063">
    <property type="entry name" value="SAM-dependent_MTases_sf"/>
</dbReference>
<keyword evidence="2" id="KW-0489">Methyltransferase</keyword>
<evidence type="ECO:0000313" key="3">
    <source>
        <dbReference type="Proteomes" id="UP000320672"/>
    </source>
</evidence>
<dbReference type="OrthoDB" id="9778766at2"/>